<feature type="chain" id="PRO_5026186168" evidence="3">
    <location>
        <begin position="21"/>
        <end position="168"/>
    </location>
</feature>
<evidence type="ECO:0000256" key="2">
    <source>
        <dbReference type="SAM" id="Phobius"/>
    </source>
</evidence>
<keyword evidence="2" id="KW-1133">Transmembrane helix</keyword>
<evidence type="ECO:0000313" key="4">
    <source>
        <dbReference type="EMBL" id="KAF0734223.1"/>
    </source>
</evidence>
<proteinExistence type="predicted"/>
<keyword evidence="5" id="KW-1185">Reference proteome</keyword>
<keyword evidence="2" id="KW-0472">Membrane</keyword>
<comment type="caution">
    <text evidence="4">The sequence shown here is derived from an EMBL/GenBank/DDBJ whole genome shotgun (WGS) entry which is preliminary data.</text>
</comment>
<evidence type="ECO:0000256" key="3">
    <source>
        <dbReference type="SAM" id="SignalP"/>
    </source>
</evidence>
<evidence type="ECO:0000313" key="5">
    <source>
        <dbReference type="Proteomes" id="UP000481153"/>
    </source>
</evidence>
<accession>A0A6G0X2U8</accession>
<dbReference type="AlphaFoldDB" id="A0A6G0X2U8"/>
<keyword evidence="2" id="KW-0812">Transmembrane</keyword>
<name>A0A6G0X2U8_9STRA</name>
<dbReference type="Proteomes" id="UP000481153">
    <property type="component" value="Unassembled WGS sequence"/>
</dbReference>
<evidence type="ECO:0000256" key="1">
    <source>
        <dbReference type="SAM" id="MobiDB-lite"/>
    </source>
</evidence>
<protein>
    <submittedName>
        <fullName evidence="4">Uncharacterized protein</fullName>
    </submittedName>
</protein>
<feature type="region of interest" description="Disordered" evidence="1">
    <location>
        <begin position="134"/>
        <end position="168"/>
    </location>
</feature>
<gene>
    <name evidence="4" type="ORF">Ae201684_009085</name>
</gene>
<dbReference type="VEuPathDB" id="FungiDB:AeMF1_020306"/>
<feature type="signal peptide" evidence="3">
    <location>
        <begin position="1"/>
        <end position="20"/>
    </location>
</feature>
<keyword evidence="3" id="KW-0732">Signal</keyword>
<organism evidence="4 5">
    <name type="scientific">Aphanomyces euteiches</name>
    <dbReference type="NCBI Taxonomy" id="100861"/>
    <lineage>
        <taxon>Eukaryota</taxon>
        <taxon>Sar</taxon>
        <taxon>Stramenopiles</taxon>
        <taxon>Oomycota</taxon>
        <taxon>Saprolegniomycetes</taxon>
        <taxon>Saprolegniales</taxon>
        <taxon>Verrucalvaceae</taxon>
        <taxon>Aphanomyces</taxon>
    </lineage>
</organism>
<sequence length="168" mass="17907">MMRSLVHALLALVLASFAYAAQDAASVTTVSTKTLNEYFKPAVPVQIDSATHIEQVNDFKSLWHLASNKGNFDVEVEEDSSNGALSLSAVYSIDEHGSKTLIYQPAGTPTNWILGAGIILIFIGVITMTSSRPSSIARAPAPVPPPSSPKGSAEATNAAIRRRRSKLE</sequence>
<feature type="transmembrane region" description="Helical" evidence="2">
    <location>
        <begin position="112"/>
        <end position="129"/>
    </location>
</feature>
<dbReference type="OrthoDB" id="77735at2759"/>
<dbReference type="EMBL" id="VJMJ01000117">
    <property type="protein sequence ID" value="KAF0734223.1"/>
    <property type="molecule type" value="Genomic_DNA"/>
</dbReference>
<reference evidence="4 5" key="1">
    <citation type="submission" date="2019-07" db="EMBL/GenBank/DDBJ databases">
        <title>Genomics analysis of Aphanomyces spp. identifies a new class of oomycete effector associated with host adaptation.</title>
        <authorList>
            <person name="Gaulin E."/>
        </authorList>
    </citation>
    <scope>NUCLEOTIDE SEQUENCE [LARGE SCALE GENOMIC DNA]</scope>
    <source>
        <strain evidence="4 5">ATCC 201684</strain>
    </source>
</reference>